<keyword evidence="3" id="KW-0812">Transmembrane</keyword>
<keyword evidence="3" id="KW-1133">Transmembrane helix</keyword>
<evidence type="ECO:0000313" key="5">
    <source>
        <dbReference type="EMBL" id="KAK3309696.1"/>
    </source>
</evidence>
<reference evidence="5" key="2">
    <citation type="submission" date="2023-06" db="EMBL/GenBank/DDBJ databases">
        <authorList>
            <consortium name="Lawrence Berkeley National Laboratory"/>
            <person name="Mondo S.J."/>
            <person name="Hensen N."/>
            <person name="Bonometti L."/>
            <person name="Westerberg I."/>
            <person name="Brannstrom I.O."/>
            <person name="Guillou S."/>
            <person name="Cros-Aarteil S."/>
            <person name="Calhoun S."/>
            <person name="Haridas S."/>
            <person name="Kuo A."/>
            <person name="Pangilinan J."/>
            <person name="Riley R."/>
            <person name="Labutti K."/>
            <person name="Andreopoulos B."/>
            <person name="Lipzen A."/>
            <person name="Chen C."/>
            <person name="Yanf M."/>
            <person name="Daum C."/>
            <person name="Ng V."/>
            <person name="Clum A."/>
            <person name="Steindorff A."/>
            <person name="Ohm R."/>
            <person name="Martin F."/>
            <person name="Silar P."/>
            <person name="Natvig D."/>
            <person name="Lalanne C."/>
            <person name="Gautier V."/>
            <person name="Ament-Velasquez S.L."/>
            <person name="Kruys A."/>
            <person name="Hutchinson M.I."/>
            <person name="Powell A.J."/>
            <person name="Barry K."/>
            <person name="Miller A.N."/>
            <person name="Grigoriev I.V."/>
            <person name="Debuchy R."/>
            <person name="Gladieux P."/>
            <person name="Thoren M.H."/>
            <person name="Johannesson H."/>
        </authorList>
    </citation>
    <scope>NUCLEOTIDE SEQUENCE</scope>
    <source>
        <strain evidence="5">CBS 333.67</strain>
    </source>
</reference>
<reference evidence="5" key="1">
    <citation type="journal article" date="2023" name="Mol. Phylogenet. Evol.">
        <title>Genome-scale phylogeny and comparative genomics of the fungal order Sordariales.</title>
        <authorList>
            <person name="Hensen N."/>
            <person name="Bonometti L."/>
            <person name="Westerberg I."/>
            <person name="Brannstrom I.O."/>
            <person name="Guillou S."/>
            <person name="Cros-Aarteil S."/>
            <person name="Calhoun S."/>
            <person name="Haridas S."/>
            <person name="Kuo A."/>
            <person name="Mondo S."/>
            <person name="Pangilinan J."/>
            <person name="Riley R."/>
            <person name="LaButti K."/>
            <person name="Andreopoulos B."/>
            <person name="Lipzen A."/>
            <person name="Chen C."/>
            <person name="Yan M."/>
            <person name="Daum C."/>
            <person name="Ng V."/>
            <person name="Clum A."/>
            <person name="Steindorff A."/>
            <person name="Ohm R.A."/>
            <person name="Martin F."/>
            <person name="Silar P."/>
            <person name="Natvig D.O."/>
            <person name="Lalanne C."/>
            <person name="Gautier V."/>
            <person name="Ament-Velasquez S.L."/>
            <person name="Kruys A."/>
            <person name="Hutchinson M.I."/>
            <person name="Powell A.J."/>
            <person name="Barry K."/>
            <person name="Miller A.N."/>
            <person name="Grigoriev I.V."/>
            <person name="Debuchy R."/>
            <person name="Gladieux P."/>
            <person name="Hiltunen Thoren M."/>
            <person name="Johannesson H."/>
        </authorList>
    </citation>
    <scope>NUCLEOTIDE SEQUENCE</scope>
    <source>
        <strain evidence="5">CBS 333.67</strain>
    </source>
</reference>
<evidence type="ECO:0000256" key="2">
    <source>
        <dbReference type="SAM" id="MobiDB-lite"/>
    </source>
</evidence>
<dbReference type="InterPro" id="IPR003734">
    <property type="entry name" value="DUF155"/>
</dbReference>
<evidence type="ECO:0000256" key="3">
    <source>
        <dbReference type="SAM" id="Phobius"/>
    </source>
</evidence>
<dbReference type="EMBL" id="JAUDZG010000001">
    <property type="protein sequence ID" value="KAK3309696.1"/>
    <property type="molecule type" value="Genomic_DNA"/>
</dbReference>
<dbReference type="PANTHER" id="PTHR16255:SF4">
    <property type="entry name" value="SPORULATION PROTEIN RMD8"/>
    <property type="match status" value="1"/>
</dbReference>
<dbReference type="Pfam" id="PF02582">
    <property type="entry name" value="DUF155"/>
    <property type="match status" value="1"/>
</dbReference>
<proteinExistence type="inferred from homology"/>
<dbReference type="AlphaFoldDB" id="A0AAJ0H0Q3"/>
<evidence type="ECO:0000313" key="6">
    <source>
        <dbReference type="Proteomes" id="UP001273166"/>
    </source>
</evidence>
<comment type="similarity">
    <text evidence="1">Belongs to the RMD1/sif2 family.</text>
</comment>
<evidence type="ECO:0000259" key="4">
    <source>
        <dbReference type="Pfam" id="PF02582"/>
    </source>
</evidence>
<feature type="transmembrane region" description="Helical" evidence="3">
    <location>
        <begin position="533"/>
        <end position="554"/>
    </location>
</feature>
<sequence>MASAKRGPSMLVTDARERQPARGVLQRAPSGPARPSTRSVSVDNVLQYSSDIPSGQPRVPPPGHPTLRTMAMRRTSQGKGLPTLPSARTGQQIVPSRTTKISEKLVLLPEAPDEGDEDAESEDELARQASILRAEDEDRPLKDEELDVLRKRGGIRGKTYAERLPKVQRGEKVSRVTAYCTAQAYRLKAMAEFLKKTHEAKTKLYDDCLYAVYHLPLLQGIDGYRLRSRPVLKTPGTGKTVLDLEIERTERRDEHMGYWDEYSYGTHEMTGSPNTEPPLLQKAIGASDTLEPLEHSPATDGNVNLNRMTFSPNSSLIPDAKNFGEVFIFSYGVVVFWNFTEHQEKDMLADITFAENENGVSLSTRPLEEIDFETEEFHFEYSPDVKRPRVFNDMITLLPRSDHMVKLTISHAIAQSTKLCFFEERMSETMLDAQHVPKRLALTGKLNMTRTEIVRILGRLFKSRVDINLSSNILDVPNFFWDSEPTLHPLYVAIREYLEIDQRTKVLNERCRVFLDLADILADSVADAKMSNITWIIIILIIVSIIVTVAEVGLRFGILSREKMGRNPKGGEMGGGGGPGNVIGGGDDGAKLDLRWLRESNISLEDLRLWSRALNERERAAVCAAEIVGKTFAGV</sequence>
<gene>
    <name evidence="5" type="ORF">B0T15DRAFT_497944</name>
</gene>
<dbReference type="InterPro" id="IPR051624">
    <property type="entry name" value="RMD1/Sad1-interacting"/>
</dbReference>
<organism evidence="5 6">
    <name type="scientific">Chaetomium strumarium</name>
    <dbReference type="NCBI Taxonomy" id="1170767"/>
    <lineage>
        <taxon>Eukaryota</taxon>
        <taxon>Fungi</taxon>
        <taxon>Dikarya</taxon>
        <taxon>Ascomycota</taxon>
        <taxon>Pezizomycotina</taxon>
        <taxon>Sordariomycetes</taxon>
        <taxon>Sordariomycetidae</taxon>
        <taxon>Sordariales</taxon>
        <taxon>Chaetomiaceae</taxon>
        <taxon>Chaetomium</taxon>
    </lineage>
</organism>
<dbReference type="Proteomes" id="UP001273166">
    <property type="component" value="Unassembled WGS sequence"/>
</dbReference>
<evidence type="ECO:0000256" key="1">
    <source>
        <dbReference type="ARBA" id="ARBA00008306"/>
    </source>
</evidence>
<dbReference type="PANTHER" id="PTHR16255">
    <property type="entry name" value="REQUIRED FOR MEIOTIC NUCLEAR DIVISION PROTEIN 1 HOMOLOG"/>
    <property type="match status" value="1"/>
</dbReference>
<dbReference type="GeneID" id="87886123"/>
<keyword evidence="6" id="KW-1185">Reference proteome</keyword>
<dbReference type="GO" id="GO:0005739">
    <property type="term" value="C:mitochondrion"/>
    <property type="evidence" value="ECO:0007669"/>
    <property type="project" value="UniProtKB-ARBA"/>
</dbReference>
<feature type="domain" description="DUF155" evidence="4">
    <location>
        <begin position="326"/>
        <end position="508"/>
    </location>
</feature>
<feature type="compositionally biased region" description="Polar residues" evidence="2">
    <location>
        <begin position="36"/>
        <end position="53"/>
    </location>
</feature>
<feature type="region of interest" description="Disordered" evidence="2">
    <location>
        <begin position="1"/>
        <end position="68"/>
    </location>
</feature>
<accession>A0AAJ0H0Q3</accession>
<name>A0AAJ0H0Q3_9PEZI</name>
<protein>
    <recommendedName>
        <fullName evidence="4">DUF155 domain-containing protein</fullName>
    </recommendedName>
</protein>
<dbReference type="RefSeq" id="XP_062725476.1">
    <property type="nucleotide sequence ID" value="XM_062867294.1"/>
</dbReference>
<keyword evidence="3" id="KW-0472">Membrane</keyword>
<comment type="caution">
    <text evidence="5">The sequence shown here is derived from an EMBL/GenBank/DDBJ whole genome shotgun (WGS) entry which is preliminary data.</text>
</comment>